<evidence type="ECO:0000313" key="3">
    <source>
        <dbReference type="Proteomes" id="UP000256970"/>
    </source>
</evidence>
<dbReference type="Proteomes" id="UP000256970">
    <property type="component" value="Unassembled WGS sequence"/>
</dbReference>
<proteinExistence type="predicted"/>
<feature type="region of interest" description="Disordered" evidence="1">
    <location>
        <begin position="78"/>
        <end position="106"/>
    </location>
</feature>
<evidence type="ECO:0008006" key="4">
    <source>
        <dbReference type="Google" id="ProtNLM"/>
    </source>
</evidence>
<feature type="compositionally biased region" description="Low complexity" evidence="1">
    <location>
        <begin position="31"/>
        <end position="40"/>
    </location>
</feature>
<organism evidence="2 3">
    <name type="scientific">Tetradesmus obliquus</name>
    <name type="common">Green alga</name>
    <name type="synonym">Acutodesmus obliquus</name>
    <dbReference type="NCBI Taxonomy" id="3088"/>
    <lineage>
        <taxon>Eukaryota</taxon>
        <taxon>Viridiplantae</taxon>
        <taxon>Chlorophyta</taxon>
        <taxon>core chlorophytes</taxon>
        <taxon>Chlorophyceae</taxon>
        <taxon>CS clade</taxon>
        <taxon>Sphaeropleales</taxon>
        <taxon>Scenedesmaceae</taxon>
        <taxon>Tetradesmus</taxon>
    </lineage>
</organism>
<feature type="region of interest" description="Disordered" evidence="1">
    <location>
        <begin position="31"/>
        <end position="51"/>
    </location>
</feature>
<reference evidence="2 3" key="1">
    <citation type="submission" date="2016-10" db="EMBL/GenBank/DDBJ databases">
        <authorList>
            <person name="Cai Z."/>
        </authorList>
    </citation>
    <scope>NUCLEOTIDE SEQUENCE [LARGE SCALE GENOMIC DNA]</scope>
</reference>
<accession>A0A383WHT1</accession>
<feature type="compositionally biased region" description="Basic and acidic residues" evidence="1">
    <location>
        <begin position="94"/>
        <end position="105"/>
    </location>
</feature>
<feature type="compositionally biased region" description="Polar residues" evidence="1">
    <location>
        <begin position="78"/>
        <end position="89"/>
    </location>
</feature>
<gene>
    <name evidence="2" type="ORF">BQ4739_LOCUS17081</name>
</gene>
<protein>
    <recommendedName>
        <fullName evidence="4">BACK domain-containing protein</fullName>
    </recommendedName>
</protein>
<dbReference type="EMBL" id="FNXT01001265">
    <property type="protein sequence ID" value="SZX76709.1"/>
    <property type="molecule type" value="Genomic_DNA"/>
</dbReference>
<dbReference type="STRING" id="3088.A0A383WHT1"/>
<evidence type="ECO:0000256" key="1">
    <source>
        <dbReference type="SAM" id="MobiDB-lite"/>
    </source>
</evidence>
<sequence length="518" mass="55027">MAFLASYFMNRELSDIDIVVRVTQTYGSAVAEPADAAPPAKRTRSNKDAAHEASQLAVLPGHRIVLFNSGFFKAQQAQHWQTPLTPPTSKRQKREGSEAAGERPSVHLTIDSAEQLPAAEAVIAAMYGVPDALSRLEQQQLVHAVVIADMVGAAAAAQQAVTALTSAAQSEQGLSAAVLEALAGLTAWPACLLQMLPGIVQRAPCCSDSASNLAAITAADAGGKVQQLLLAAFGDLEAVLADAQLKALLLSLPLPAMQLLLSSNQLRVASEDTVLYTAQQYVLHLAEAAPSAGAYLLAVRALRQLVRAPQLSLLALAAAALQQADSSTVLLRVCQKQLKKLLSLKHIAAAEQLAGAVKDIADAPASWLLGPRQIVLLAGGVRLEWRLPVEQLRQACRDSFVQQKAKDLLSPESSPPMAGLAWHLKVKCTQQDGGTVVGLYVQPQTPQPGVFYRCKCTCQWCGVTQSTSGTPTMRSRGFVNFFDLQPMAASKWDEAAWAANGLPTSGDMLLQLHVHSVN</sequence>
<keyword evidence="3" id="KW-1185">Reference proteome</keyword>
<evidence type="ECO:0000313" key="2">
    <source>
        <dbReference type="EMBL" id="SZX76709.1"/>
    </source>
</evidence>
<name>A0A383WHT1_TETOB</name>
<dbReference type="AlphaFoldDB" id="A0A383WHT1"/>